<reference evidence="2" key="2">
    <citation type="submission" date="2022-01" db="EMBL/GenBank/DDBJ databases">
        <authorList>
            <person name="Yamashiro T."/>
            <person name="Shiraishi A."/>
            <person name="Satake H."/>
            <person name="Nakayama K."/>
        </authorList>
    </citation>
    <scope>NUCLEOTIDE SEQUENCE</scope>
</reference>
<dbReference type="Proteomes" id="UP001151760">
    <property type="component" value="Unassembled WGS sequence"/>
</dbReference>
<dbReference type="EMBL" id="BQNB010008503">
    <property type="protein sequence ID" value="GJS50264.1"/>
    <property type="molecule type" value="Genomic_DNA"/>
</dbReference>
<organism evidence="2 3">
    <name type="scientific">Tanacetum coccineum</name>
    <dbReference type="NCBI Taxonomy" id="301880"/>
    <lineage>
        <taxon>Eukaryota</taxon>
        <taxon>Viridiplantae</taxon>
        <taxon>Streptophyta</taxon>
        <taxon>Embryophyta</taxon>
        <taxon>Tracheophyta</taxon>
        <taxon>Spermatophyta</taxon>
        <taxon>Magnoliopsida</taxon>
        <taxon>eudicotyledons</taxon>
        <taxon>Gunneridae</taxon>
        <taxon>Pentapetalae</taxon>
        <taxon>asterids</taxon>
        <taxon>campanulids</taxon>
        <taxon>Asterales</taxon>
        <taxon>Asteraceae</taxon>
        <taxon>Asteroideae</taxon>
        <taxon>Anthemideae</taxon>
        <taxon>Anthemidinae</taxon>
        <taxon>Tanacetum</taxon>
    </lineage>
</organism>
<comment type="caution">
    <text evidence="2">The sequence shown here is derived from an EMBL/GenBank/DDBJ whole genome shotgun (WGS) entry which is preliminary data.</text>
</comment>
<proteinExistence type="predicted"/>
<evidence type="ECO:0000259" key="1">
    <source>
        <dbReference type="Pfam" id="PF05627"/>
    </source>
</evidence>
<reference evidence="2" key="1">
    <citation type="journal article" date="2022" name="Int. J. Mol. Sci.">
        <title>Draft Genome of Tanacetum Coccineum: Genomic Comparison of Closely Related Tanacetum-Family Plants.</title>
        <authorList>
            <person name="Yamashiro T."/>
            <person name="Shiraishi A."/>
            <person name="Nakayama K."/>
            <person name="Satake H."/>
        </authorList>
    </citation>
    <scope>NUCLEOTIDE SEQUENCE</scope>
</reference>
<evidence type="ECO:0000313" key="3">
    <source>
        <dbReference type="Proteomes" id="UP001151760"/>
    </source>
</evidence>
<name>A0ABQ4WBQ7_9ASTR</name>
<evidence type="ECO:0000313" key="2">
    <source>
        <dbReference type="EMBL" id="GJS50264.1"/>
    </source>
</evidence>
<dbReference type="InterPro" id="IPR008700">
    <property type="entry name" value="TypeIII_avirulence_cleave"/>
</dbReference>
<protein>
    <submittedName>
        <fullName evidence="2">RPM1-interacting protein 4-like protein isoform X2</fullName>
    </submittedName>
</protein>
<dbReference type="Pfam" id="PF05627">
    <property type="entry name" value="AvrRpt-cleavage"/>
    <property type="match status" value="1"/>
</dbReference>
<feature type="domain" description="RIN4 pathogenic type III effector avirulence factor Avr cleavage site" evidence="1">
    <location>
        <begin position="82"/>
        <end position="109"/>
    </location>
</feature>
<feature type="non-terminal residue" evidence="2">
    <location>
        <position position="1"/>
    </location>
</feature>
<gene>
    <name evidence="2" type="ORF">Tco_0600385</name>
</gene>
<sequence length="138" mass="15836">QGLTYKLYEKNVTWRGWDQWFPADDIRQRPTTLRLVPHELTNVNYQRYQDSWNANLFGPWFVEVAIVLDDHDLVKLPVPDDSPVITKFGNSDDNDPTSGERYTQVYNKAWKKAGGNLTNVQDGLEGTIATVTEFMVDG</sequence>
<keyword evidence="3" id="KW-1185">Reference proteome</keyword>
<accession>A0ABQ4WBQ7</accession>